<dbReference type="Pfam" id="PF13614">
    <property type="entry name" value="AAA_31"/>
    <property type="match status" value="1"/>
</dbReference>
<dbReference type="InterPro" id="IPR027417">
    <property type="entry name" value="P-loop_NTPase"/>
</dbReference>
<dbReference type="InterPro" id="IPR050678">
    <property type="entry name" value="DNA_Partitioning_ATPase"/>
</dbReference>
<evidence type="ECO:0000313" key="2">
    <source>
        <dbReference type="EMBL" id="MBY6142096.1"/>
    </source>
</evidence>
<name>A0ABS7NLN0_9RHOB</name>
<dbReference type="CDD" id="cd02042">
    <property type="entry name" value="ParAB_family"/>
    <property type="match status" value="1"/>
</dbReference>
<reference evidence="2 3" key="1">
    <citation type="submission" date="2021-06" db="EMBL/GenBank/DDBJ databases">
        <title>50 bacteria genomes isolated from Dapeng, Shenzhen, China.</title>
        <authorList>
            <person name="Zheng W."/>
            <person name="Yu S."/>
            <person name="Huang Y."/>
        </authorList>
    </citation>
    <scope>NUCLEOTIDE SEQUENCE [LARGE SCALE GENOMIC DNA]</scope>
    <source>
        <strain evidence="2 3">DP1N14-2</strain>
    </source>
</reference>
<dbReference type="InterPro" id="IPR025669">
    <property type="entry name" value="AAA_dom"/>
</dbReference>
<dbReference type="Proteomes" id="UP000766629">
    <property type="component" value="Unassembled WGS sequence"/>
</dbReference>
<dbReference type="PANTHER" id="PTHR13696">
    <property type="entry name" value="P-LOOP CONTAINING NUCLEOSIDE TRIPHOSPHATE HYDROLASE"/>
    <property type="match status" value="1"/>
</dbReference>
<keyword evidence="3" id="KW-1185">Reference proteome</keyword>
<protein>
    <submittedName>
        <fullName evidence="2">ParA family protein</fullName>
    </submittedName>
</protein>
<dbReference type="SUPFAM" id="SSF52540">
    <property type="entry name" value="P-loop containing nucleoside triphosphate hydrolases"/>
    <property type="match status" value="1"/>
</dbReference>
<evidence type="ECO:0000259" key="1">
    <source>
        <dbReference type="Pfam" id="PF13614"/>
    </source>
</evidence>
<evidence type="ECO:0000313" key="3">
    <source>
        <dbReference type="Proteomes" id="UP000766629"/>
    </source>
</evidence>
<dbReference type="PIRSF" id="PIRSF009320">
    <property type="entry name" value="Nuc_binding_HP_1000"/>
    <property type="match status" value="1"/>
</dbReference>
<dbReference type="EMBL" id="JAHVJA010000018">
    <property type="protein sequence ID" value="MBY6142096.1"/>
    <property type="molecule type" value="Genomic_DNA"/>
</dbReference>
<sequence length="246" mass="26623">MKTIVITNNKGGTGKTTVATQLAYSLMLTGYSTVAVDLDSQCNLTTALPRQRVAGNALDLVEAGEPPEFTAAPGELVLIEGHADMPVVRDDAILRNTAGALQALKGADFCIIDTPPTYSATVYGAMLAADYILAPIELKRFSVDGIKTVLKALVEVREINPDVKFLGLLPSRFDAVKEMERESLRVMAAEFPQLIIPHAIRNRTAYEKAEAEGMPVSEVSTRSGREAAAEFQAFFEWFLENVEAGT</sequence>
<accession>A0ABS7NLN0</accession>
<proteinExistence type="predicted"/>
<dbReference type="Gene3D" id="3.40.50.300">
    <property type="entry name" value="P-loop containing nucleotide triphosphate hydrolases"/>
    <property type="match status" value="1"/>
</dbReference>
<feature type="domain" description="AAA" evidence="1">
    <location>
        <begin position="1"/>
        <end position="164"/>
    </location>
</feature>
<gene>
    <name evidence="2" type="ORF">KUV26_21900</name>
</gene>
<organism evidence="2 3">
    <name type="scientific">Leisingera daeponensis</name>
    <dbReference type="NCBI Taxonomy" id="405746"/>
    <lineage>
        <taxon>Bacteria</taxon>
        <taxon>Pseudomonadati</taxon>
        <taxon>Pseudomonadota</taxon>
        <taxon>Alphaproteobacteria</taxon>
        <taxon>Rhodobacterales</taxon>
        <taxon>Roseobacteraceae</taxon>
        <taxon>Leisingera</taxon>
    </lineage>
</organism>
<dbReference type="RefSeq" id="WP_222510017.1">
    <property type="nucleotide sequence ID" value="NZ_JAHVJA010000018.1"/>
</dbReference>
<comment type="caution">
    <text evidence="2">The sequence shown here is derived from an EMBL/GenBank/DDBJ whole genome shotgun (WGS) entry which is preliminary data.</text>
</comment>
<dbReference type="PANTHER" id="PTHR13696:SF99">
    <property type="entry name" value="COBYRINIC ACID AC-DIAMIDE SYNTHASE"/>
    <property type="match status" value="1"/>
</dbReference>